<gene>
    <name evidence="1" type="ORF">ILEXP_LOCUS58319</name>
</gene>
<sequence>MENAKAASVFSPKMTLAFTEIIHNRIKGIISDIFVRVMKPSTENMTHDFDLKKEQFKIQFGQRIFIFQVAHYTLRLQSAITKGRNEPQAKKIREYTAIADDKGALLLNVGSHSGYAMASFRGPFQEAYLQVACNGDYASDHAWTEALLRQVSPNLLKGEALEAHQE</sequence>
<name>A0ABC8V316_9AQUA</name>
<keyword evidence="2" id="KW-1185">Reference proteome</keyword>
<protein>
    <submittedName>
        <fullName evidence="1">Uncharacterized protein</fullName>
    </submittedName>
</protein>
<evidence type="ECO:0000313" key="2">
    <source>
        <dbReference type="Proteomes" id="UP001642360"/>
    </source>
</evidence>
<organism evidence="1 2">
    <name type="scientific">Ilex paraguariensis</name>
    <name type="common">yerba mate</name>
    <dbReference type="NCBI Taxonomy" id="185542"/>
    <lineage>
        <taxon>Eukaryota</taxon>
        <taxon>Viridiplantae</taxon>
        <taxon>Streptophyta</taxon>
        <taxon>Embryophyta</taxon>
        <taxon>Tracheophyta</taxon>
        <taxon>Spermatophyta</taxon>
        <taxon>Magnoliopsida</taxon>
        <taxon>eudicotyledons</taxon>
        <taxon>Gunneridae</taxon>
        <taxon>Pentapetalae</taxon>
        <taxon>asterids</taxon>
        <taxon>campanulids</taxon>
        <taxon>Aquifoliales</taxon>
        <taxon>Aquifoliaceae</taxon>
        <taxon>Ilex</taxon>
    </lineage>
</organism>
<dbReference type="Proteomes" id="UP001642360">
    <property type="component" value="Unassembled WGS sequence"/>
</dbReference>
<evidence type="ECO:0000313" key="1">
    <source>
        <dbReference type="EMBL" id="CAK9187728.1"/>
    </source>
</evidence>
<accession>A0ABC8V316</accession>
<proteinExistence type="predicted"/>
<comment type="caution">
    <text evidence="1">The sequence shown here is derived from an EMBL/GenBank/DDBJ whole genome shotgun (WGS) entry which is preliminary data.</text>
</comment>
<reference evidence="1 2" key="1">
    <citation type="submission" date="2024-02" db="EMBL/GenBank/DDBJ databases">
        <authorList>
            <person name="Vignale AGUSTIN F."/>
            <person name="Sosa J E."/>
            <person name="Modenutti C."/>
        </authorList>
    </citation>
    <scope>NUCLEOTIDE SEQUENCE [LARGE SCALE GENOMIC DNA]</scope>
</reference>
<dbReference type="EMBL" id="CAUOFW020010113">
    <property type="protein sequence ID" value="CAK9187728.1"/>
    <property type="molecule type" value="Genomic_DNA"/>
</dbReference>
<dbReference type="AlphaFoldDB" id="A0ABC8V316"/>